<name>A0A6L5YK94_9FIRM</name>
<dbReference type="Pfam" id="PF20434">
    <property type="entry name" value="BD-FAE"/>
    <property type="match status" value="1"/>
</dbReference>
<feature type="domain" description="BD-FAE-like" evidence="2">
    <location>
        <begin position="32"/>
        <end position="224"/>
    </location>
</feature>
<dbReference type="EMBL" id="VUMU01000007">
    <property type="protein sequence ID" value="MST58097.1"/>
    <property type="molecule type" value="Genomic_DNA"/>
</dbReference>
<dbReference type="InterPro" id="IPR029058">
    <property type="entry name" value="AB_hydrolase_fold"/>
</dbReference>
<evidence type="ECO:0000313" key="3">
    <source>
        <dbReference type="EMBL" id="MST58097.1"/>
    </source>
</evidence>
<keyword evidence="1 3" id="KW-0378">Hydrolase</keyword>
<dbReference type="AlphaFoldDB" id="A0A6L5YK94"/>
<dbReference type="GO" id="GO:0016787">
    <property type="term" value="F:hydrolase activity"/>
    <property type="evidence" value="ECO:0007669"/>
    <property type="project" value="UniProtKB-KW"/>
</dbReference>
<proteinExistence type="predicted"/>
<dbReference type="SUPFAM" id="SSF53474">
    <property type="entry name" value="alpha/beta-Hydrolases"/>
    <property type="match status" value="1"/>
</dbReference>
<dbReference type="InterPro" id="IPR050300">
    <property type="entry name" value="GDXG_lipolytic_enzyme"/>
</dbReference>
<sequence>MRKNMIYNTFEMHQEGSLPGAHLVTYIQEYSDAMAINDRPLILLCPGGGYTRTSDREAEPMALKFLAMGYHAAVLRYSCTPAEYPTSLKELAYSIKFLREHAKEWHIDPHKIVVEGCSAGGHLAASLGVFWDEDFLAESQGLSASEHELLRPDGLLLCYPVITSGEFAHRGSFENLLGSRQEELGEKLSLEKQVTSKVPKTFIWHTFADQSVPVENSLLFVSALRRAGVPTEFHMYEKGAHGLALADKLTETNDGRAVQEECTSWIRLAHTWLESLFAGDVEDGLHAQGREW</sequence>
<gene>
    <name evidence="3" type="ORF">FYJ59_07550</name>
</gene>
<evidence type="ECO:0000256" key="1">
    <source>
        <dbReference type="ARBA" id="ARBA00022801"/>
    </source>
</evidence>
<accession>A0A6L5YK94</accession>
<reference evidence="3 4" key="1">
    <citation type="submission" date="2019-08" db="EMBL/GenBank/DDBJ databases">
        <title>In-depth cultivation of the pig gut microbiome towards novel bacterial diversity and tailored functional studies.</title>
        <authorList>
            <person name="Wylensek D."/>
            <person name="Hitch T.C.A."/>
            <person name="Clavel T."/>
        </authorList>
    </citation>
    <scope>NUCLEOTIDE SEQUENCE [LARGE SCALE GENOMIC DNA]</scope>
    <source>
        <strain evidence="3 4">WCA3-601-WT-6H</strain>
    </source>
</reference>
<dbReference type="PANTHER" id="PTHR48081">
    <property type="entry name" value="AB HYDROLASE SUPERFAMILY PROTEIN C4A8.06C"/>
    <property type="match status" value="1"/>
</dbReference>
<protein>
    <submittedName>
        <fullName evidence="3">Alpha/beta hydrolase</fullName>
    </submittedName>
</protein>
<keyword evidence="4" id="KW-1185">Reference proteome</keyword>
<evidence type="ECO:0000259" key="2">
    <source>
        <dbReference type="Pfam" id="PF20434"/>
    </source>
</evidence>
<dbReference type="Gene3D" id="3.40.50.1820">
    <property type="entry name" value="alpha/beta hydrolase"/>
    <property type="match status" value="1"/>
</dbReference>
<dbReference type="InterPro" id="IPR049492">
    <property type="entry name" value="BD-FAE-like_dom"/>
</dbReference>
<organism evidence="3 4">
    <name type="scientific">Waltera intestinalis</name>
    <dbReference type="NCBI Taxonomy" id="2606635"/>
    <lineage>
        <taxon>Bacteria</taxon>
        <taxon>Bacillati</taxon>
        <taxon>Bacillota</taxon>
        <taxon>Clostridia</taxon>
        <taxon>Lachnospirales</taxon>
        <taxon>Lachnospiraceae</taxon>
        <taxon>Waltera</taxon>
    </lineage>
</organism>
<dbReference type="PANTHER" id="PTHR48081:SF6">
    <property type="entry name" value="PEPTIDASE S9 PROLYL OLIGOPEPTIDASE CATALYTIC DOMAIN-CONTAINING PROTEIN"/>
    <property type="match status" value="1"/>
</dbReference>
<comment type="caution">
    <text evidence="3">The sequence shown here is derived from an EMBL/GenBank/DDBJ whole genome shotgun (WGS) entry which is preliminary data.</text>
</comment>
<dbReference type="Proteomes" id="UP000476055">
    <property type="component" value="Unassembled WGS sequence"/>
</dbReference>
<evidence type="ECO:0000313" key="4">
    <source>
        <dbReference type="Proteomes" id="UP000476055"/>
    </source>
</evidence>